<proteinExistence type="predicted"/>
<dbReference type="Proteomes" id="UP000293291">
    <property type="component" value="Unassembled WGS sequence"/>
</dbReference>
<dbReference type="GO" id="GO:0016740">
    <property type="term" value="F:transferase activity"/>
    <property type="evidence" value="ECO:0007669"/>
    <property type="project" value="UniProtKB-KW"/>
</dbReference>
<reference evidence="2 3" key="1">
    <citation type="submission" date="2019-01" db="EMBL/GenBank/DDBJ databases">
        <title>Novel species of Nocardioides.</title>
        <authorList>
            <person name="Liu Q."/>
            <person name="Xin Y.-H."/>
        </authorList>
    </citation>
    <scope>NUCLEOTIDE SEQUENCE [LARGE SCALE GENOMIC DNA]</scope>
    <source>
        <strain evidence="2 3">CGMCC 4.6875</strain>
    </source>
</reference>
<dbReference type="OrthoDB" id="3816435at2"/>
<dbReference type="InterPro" id="IPR011009">
    <property type="entry name" value="Kinase-like_dom_sf"/>
</dbReference>
<comment type="caution">
    <text evidence="2">The sequence shown here is derived from an EMBL/GenBank/DDBJ whole genome shotgun (WGS) entry which is preliminary data.</text>
</comment>
<keyword evidence="3" id="KW-1185">Reference proteome</keyword>
<dbReference type="AlphaFoldDB" id="A0A4Q2SGJ2"/>
<dbReference type="SUPFAM" id="SSF56112">
    <property type="entry name" value="Protein kinase-like (PK-like)"/>
    <property type="match status" value="1"/>
</dbReference>
<protein>
    <submittedName>
        <fullName evidence="2">Phosphotransferase</fullName>
    </submittedName>
</protein>
<accession>A0A4Q2SGJ2</accession>
<dbReference type="EMBL" id="SDWU01000007">
    <property type="protein sequence ID" value="RYC02984.1"/>
    <property type="molecule type" value="Genomic_DNA"/>
</dbReference>
<dbReference type="RefSeq" id="WP_129454405.1">
    <property type="nucleotide sequence ID" value="NZ_JACXYX010000010.1"/>
</dbReference>
<evidence type="ECO:0000313" key="2">
    <source>
        <dbReference type="EMBL" id="RYC02984.1"/>
    </source>
</evidence>
<evidence type="ECO:0000313" key="3">
    <source>
        <dbReference type="Proteomes" id="UP000293291"/>
    </source>
</evidence>
<keyword evidence="2" id="KW-0808">Transferase</keyword>
<organism evidence="2 3">
    <name type="scientific">Nocardioides ganghwensis</name>
    <dbReference type="NCBI Taxonomy" id="252230"/>
    <lineage>
        <taxon>Bacteria</taxon>
        <taxon>Bacillati</taxon>
        <taxon>Actinomycetota</taxon>
        <taxon>Actinomycetes</taxon>
        <taxon>Propionibacteriales</taxon>
        <taxon>Nocardioidaceae</taxon>
        <taxon>Nocardioides</taxon>
    </lineage>
</organism>
<sequence length="309" mass="33054">MDGSAATAWQPEPGWQRLPGAGPATVGLWSAQMGGRDVVVKRLARPDPYDARGPLAPADVNYWRRAADVALSGVVADSPGLREAPVVRVDEDDEGLTLVHVRVEADDAPGLWLAACLGRFAAADLGTHPWLARDQLRSRLALVERRGGWRTLARTPMADIADHLWRHRTVWLDRCDALPQVAQHGDPSAANIPGRVPGGEGAIAIDWAHLGRGPVGADLGYLSLATREDVEPLVEAYVDALPAGLASPDEVVTGARVMAVYTALTRLDWALARVADGEGALAGKFRHPSVAPYIYAMQRQVGHIEALLA</sequence>
<evidence type="ECO:0000256" key="1">
    <source>
        <dbReference type="SAM" id="MobiDB-lite"/>
    </source>
</evidence>
<gene>
    <name evidence="2" type="ORF">EUA07_07500</name>
</gene>
<feature type="region of interest" description="Disordered" evidence="1">
    <location>
        <begin position="1"/>
        <end position="21"/>
    </location>
</feature>
<name>A0A4Q2SGJ2_9ACTN</name>